<dbReference type="UniPathway" id="UPA00164"/>
<evidence type="ECO:0000256" key="6">
    <source>
        <dbReference type="ARBA" id="ARBA00023056"/>
    </source>
</evidence>
<evidence type="ECO:0000256" key="3">
    <source>
        <dbReference type="ARBA" id="ARBA00010281"/>
    </source>
</evidence>
<accession>A0A2M7TKM2</accession>
<dbReference type="AlphaFoldDB" id="A0A2M7TKM2"/>
<gene>
    <name evidence="7" type="primary">glgA</name>
    <name evidence="10" type="ORF">COY32_01800</name>
</gene>
<dbReference type="EC" id="2.4.1.21" evidence="7"/>
<comment type="function">
    <text evidence="2 7">Synthesizes alpha-1,4-glucan chains using ADP-glucose.</text>
</comment>
<dbReference type="InterPro" id="IPR013534">
    <property type="entry name" value="Starch_synth_cat_dom"/>
</dbReference>
<keyword evidence="6 7" id="KW-0320">Glycogen biosynthesis</keyword>
<dbReference type="Pfam" id="PF08323">
    <property type="entry name" value="Glyco_transf_5"/>
    <property type="match status" value="1"/>
</dbReference>
<dbReference type="Gene3D" id="3.40.50.2000">
    <property type="entry name" value="Glycogen Phosphorylase B"/>
    <property type="match status" value="2"/>
</dbReference>
<organism evidence="10 11">
    <name type="scientific">candidate division WWE3 bacterium CG_4_10_14_0_2_um_filter_41_14</name>
    <dbReference type="NCBI Taxonomy" id="1975072"/>
    <lineage>
        <taxon>Bacteria</taxon>
        <taxon>Katanobacteria</taxon>
    </lineage>
</organism>
<dbReference type="GO" id="GO:0004373">
    <property type="term" value="F:alpha-1,4-glucan glucosyltransferase (UDP-glucose donor) activity"/>
    <property type="evidence" value="ECO:0007669"/>
    <property type="project" value="InterPro"/>
</dbReference>
<evidence type="ECO:0000256" key="1">
    <source>
        <dbReference type="ARBA" id="ARBA00001478"/>
    </source>
</evidence>
<dbReference type="CDD" id="cd03791">
    <property type="entry name" value="GT5_Glycogen_synthase_DULL1-like"/>
    <property type="match status" value="1"/>
</dbReference>
<evidence type="ECO:0000256" key="7">
    <source>
        <dbReference type="HAMAP-Rule" id="MF_00484"/>
    </source>
</evidence>
<reference evidence="11" key="1">
    <citation type="submission" date="2017-09" db="EMBL/GenBank/DDBJ databases">
        <title>Depth-based differentiation of microbial function through sediment-hosted aquifers and enrichment of novel symbionts in the deep terrestrial subsurface.</title>
        <authorList>
            <person name="Probst A.J."/>
            <person name="Ladd B."/>
            <person name="Jarett J.K."/>
            <person name="Geller-Mcgrath D.E."/>
            <person name="Sieber C.M.K."/>
            <person name="Emerson J.B."/>
            <person name="Anantharaman K."/>
            <person name="Thomas B.C."/>
            <person name="Malmstrom R."/>
            <person name="Stieglmeier M."/>
            <person name="Klingl A."/>
            <person name="Woyke T."/>
            <person name="Ryan C.M."/>
            <person name="Banfield J.F."/>
        </authorList>
    </citation>
    <scope>NUCLEOTIDE SEQUENCE [LARGE SCALE GENOMIC DNA]</scope>
</reference>
<comment type="similarity">
    <text evidence="3 7">Belongs to the glycosyltransferase 1 family. Bacterial/plant glycogen synthase subfamily.</text>
</comment>
<dbReference type="Proteomes" id="UP000228920">
    <property type="component" value="Unassembled WGS sequence"/>
</dbReference>
<dbReference type="GO" id="GO:0009011">
    <property type="term" value="F:alpha-1,4-glucan glucosyltransferase (ADP-glucose donor) activity"/>
    <property type="evidence" value="ECO:0007669"/>
    <property type="project" value="UniProtKB-UniRule"/>
</dbReference>
<evidence type="ECO:0000259" key="9">
    <source>
        <dbReference type="Pfam" id="PF08323"/>
    </source>
</evidence>
<evidence type="ECO:0000313" key="11">
    <source>
        <dbReference type="Proteomes" id="UP000228920"/>
    </source>
</evidence>
<evidence type="ECO:0000313" key="10">
    <source>
        <dbReference type="EMBL" id="PIZ47394.1"/>
    </source>
</evidence>
<comment type="pathway">
    <text evidence="7">Glycan biosynthesis; glycogen biosynthesis.</text>
</comment>
<comment type="catalytic activity">
    <reaction evidence="1 7">
        <text>[(1-&gt;4)-alpha-D-glucosyl](n) + ADP-alpha-D-glucose = [(1-&gt;4)-alpha-D-glucosyl](n+1) + ADP + H(+)</text>
        <dbReference type="Rhea" id="RHEA:18189"/>
        <dbReference type="Rhea" id="RHEA-COMP:9584"/>
        <dbReference type="Rhea" id="RHEA-COMP:9587"/>
        <dbReference type="ChEBI" id="CHEBI:15378"/>
        <dbReference type="ChEBI" id="CHEBI:15444"/>
        <dbReference type="ChEBI" id="CHEBI:57498"/>
        <dbReference type="ChEBI" id="CHEBI:456216"/>
        <dbReference type="EC" id="2.4.1.21"/>
    </reaction>
</comment>
<dbReference type="GO" id="GO:0005978">
    <property type="term" value="P:glycogen biosynthetic process"/>
    <property type="evidence" value="ECO:0007669"/>
    <property type="project" value="UniProtKB-UniRule"/>
</dbReference>
<evidence type="ECO:0000259" key="8">
    <source>
        <dbReference type="Pfam" id="PF00534"/>
    </source>
</evidence>
<comment type="caution">
    <text evidence="7">Lacks conserved residue(s) required for the propagation of feature annotation.</text>
</comment>
<feature type="domain" description="Glycosyl transferase family 1" evidence="8">
    <location>
        <begin position="323"/>
        <end position="479"/>
    </location>
</feature>
<protein>
    <recommendedName>
        <fullName evidence="7">Glycogen synthase</fullName>
        <ecNumber evidence="7">2.4.1.21</ecNumber>
    </recommendedName>
    <alternativeName>
        <fullName evidence="7">Starch [bacterial glycogen] synthase</fullName>
    </alternativeName>
</protein>
<evidence type="ECO:0000256" key="5">
    <source>
        <dbReference type="ARBA" id="ARBA00022679"/>
    </source>
</evidence>
<evidence type="ECO:0000256" key="4">
    <source>
        <dbReference type="ARBA" id="ARBA00022676"/>
    </source>
</evidence>
<keyword evidence="5 7" id="KW-0808">Transferase</keyword>
<dbReference type="SUPFAM" id="SSF53756">
    <property type="entry name" value="UDP-Glycosyltransferase/glycogen phosphorylase"/>
    <property type="match status" value="1"/>
</dbReference>
<dbReference type="PANTHER" id="PTHR45825">
    <property type="entry name" value="GRANULE-BOUND STARCH SYNTHASE 1, CHLOROPLASTIC/AMYLOPLASTIC"/>
    <property type="match status" value="1"/>
</dbReference>
<dbReference type="Pfam" id="PF00534">
    <property type="entry name" value="Glycos_transf_1"/>
    <property type="match status" value="1"/>
</dbReference>
<keyword evidence="4 7" id="KW-0328">Glycosyltransferase</keyword>
<dbReference type="HAMAP" id="MF_00484">
    <property type="entry name" value="Glycogen_synth"/>
    <property type="match status" value="1"/>
</dbReference>
<dbReference type="EMBL" id="PFNL01000051">
    <property type="protein sequence ID" value="PIZ47394.1"/>
    <property type="molecule type" value="Genomic_DNA"/>
</dbReference>
<dbReference type="NCBIfam" id="TIGR02095">
    <property type="entry name" value="glgA"/>
    <property type="match status" value="1"/>
</dbReference>
<dbReference type="InterPro" id="IPR011835">
    <property type="entry name" value="GS/SS"/>
</dbReference>
<sequence length="536" mass="61380">MAPSPKVGLIDKVEDLFHVTKNASGKKEGALKILIVSPEVTPYASVGGVSRVIAHLSQALYNQGHDVRLFMPKFGFIDEKEVNSLTMVQEGLRVPTDNPETPFFLCNVKKHQREGSPTVYFLENREYYELRANVYGYKDDAIRWALLSRGAIEFIRANDTWVPDVIHANDWQLGCLPDYLHRNYREDPVVGSIPCVFTIHNLSYQGMFDHRNVTDHDYDDGKSLIVDLLNDRLLKLNFMRRGIMYADVVNTVSPTYSREILKPEHGEGLDRLLTETRSKLSGVLNAIDYKEYNPSTDKLISANFDSYTLNRRVQNKLALQLEFDLEKNEEIPVFGFVGRLEGYQKGLDLVLEIIPTLLKEFNVQFVFIGGGDMGIATKIRELSEKYPRKVGGHLMLDYDLPFLLFAGADVIMVPSRFEPSGLPQMEGMRYGAVPLVHKTGGLADSVEAYNPDTDQGFGFVFENYSSWSLFAQVIRAIETYRRKDVWRKLQKRCMMQDNSWENRTSQYVDLYEKSMQIHDRNQLKDSAGYRPVDLFM</sequence>
<dbReference type="PANTHER" id="PTHR45825:SF11">
    <property type="entry name" value="ALPHA AMYLASE DOMAIN-CONTAINING PROTEIN"/>
    <property type="match status" value="1"/>
</dbReference>
<feature type="domain" description="Starch synthase catalytic" evidence="9">
    <location>
        <begin position="32"/>
        <end position="274"/>
    </location>
</feature>
<dbReference type="InterPro" id="IPR001296">
    <property type="entry name" value="Glyco_trans_1"/>
</dbReference>
<proteinExistence type="inferred from homology"/>
<name>A0A2M7TKM2_UNCKA</name>
<comment type="caution">
    <text evidence="10">The sequence shown here is derived from an EMBL/GenBank/DDBJ whole genome shotgun (WGS) entry which is preliminary data.</text>
</comment>
<evidence type="ECO:0000256" key="2">
    <source>
        <dbReference type="ARBA" id="ARBA00002764"/>
    </source>
</evidence>